<dbReference type="PROSITE" id="PS50082">
    <property type="entry name" value="WD_REPEATS_2"/>
    <property type="match status" value="3"/>
</dbReference>
<evidence type="ECO:0000313" key="6">
    <source>
        <dbReference type="RefSeq" id="XP_010907750.1"/>
    </source>
</evidence>
<dbReference type="FunFam" id="2.130.10.10:FF:000329">
    <property type="entry name" value="WD repeat-containing protein 44"/>
    <property type="match status" value="1"/>
</dbReference>
<dbReference type="InterPro" id="IPR015943">
    <property type="entry name" value="WD40/YVTN_repeat-like_dom_sf"/>
</dbReference>
<dbReference type="Gene3D" id="2.130.10.10">
    <property type="entry name" value="YVTN repeat-like/Quinoprotein amine dehydrogenase"/>
    <property type="match status" value="2"/>
</dbReference>
<accession>A0A6I9QEE1</accession>
<dbReference type="InterPro" id="IPR019775">
    <property type="entry name" value="WD40_repeat_CS"/>
</dbReference>
<evidence type="ECO:0000256" key="2">
    <source>
        <dbReference type="ARBA" id="ARBA00022737"/>
    </source>
</evidence>
<dbReference type="OrthoDB" id="408728at2759"/>
<sequence length="967" mass="105810">MMGQWLAEMAAEEREEGKAGRRKRQGRVMRILGEKGRGRCQEEEEEEEEGNEEAEGCKEEDEEEEEAGDCFFESLDRVQSSVSFAVDIPSSDDEDEEDDMRISFSSAIAPPCDFRLISFAAQEEVGCETDDDRGGGQDFDYDIWMAESMEMSLKERRLRLLQGMGLTSSKDLARSCSRIRSGRIPSSGLASSRLSSCVIASDDAALAVDVAAKAASASPVSFSLPVIARCRSDTELAASMVRGSASPGPAPALIRADSAPPSISDQRGLSRMWGMLGQEGGGTGTGGRDVVDSPSLTLASSMRIKNLDTGKEFVVSEIGKDGTWGRLNDLQTGLQLTLDEFEKFLGYSPIVKELMRRVNLGCEGSHKSSTSTSSQQAKSSKLSGRKKGGWFKNIKFVASSMTGLISEKDKGDAGSNAMGKSSSGSNSSDWLKVHQHGKSYKELTGLYMCQEIHAHQGAIWTLKFSSDWRYLASAGEDRIIHVWQVIECDALSSSLRRRESRSFSHPHQPRANGSLDPSLPLGLQPSRKTKKGKSSKKSIPEYVVMPETIFSLTEKPVCSFEGHLDDVLDLSWSKSQHLLSSSMDKTVRLWDIESKACLKLFAHNDYVTCIQFNPTDDSYFISGSLDAKVRIWSIPDRQVVDWSDLHEMVTAVCYTPDGQGALVGSHKGSCRYYKTSDYKLNQEAQIDIRSKKKKSHAKKITGFQFAPGNPSEVLITSADSQIRVFDGLDMIHKFRGFRNTSSQISASYTSDGKYVVCASEDSHVYIWKRDPARSLGAGGKNKGWSTTRSHEHFFCKDVSVAIPWPGSGSNLGPTSPSLPLWSRRYTHEQGESSDSQISTTSEDNFPISRSHYPSLPKKNSSEQTLPCIDEFHDISHLGSEIGTGSFVSSSSSMRSGAASSSVSDSGILSSSLLSWGWSVGGSNRTSNIGAANAWGLVVVTASLGGDIRIYQNFGLPLRLSRQTNLFY</sequence>
<evidence type="ECO:0000256" key="3">
    <source>
        <dbReference type="PROSITE-ProRule" id="PRU00221"/>
    </source>
</evidence>
<dbReference type="PRINTS" id="PR00320">
    <property type="entry name" value="GPROTEINBRPT"/>
</dbReference>
<dbReference type="Proteomes" id="UP000504607">
    <property type="component" value="Unplaced"/>
</dbReference>
<dbReference type="AlphaFoldDB" id="A0A6I9QEE1"/>
<feature type="region of interest" description="Disordered" evidence="4">
    <location>
        <begin position="1"/>
        <end position="69"/>
    </location>
</feature>
<dbReference type="SMART" id="SM00320">
    <property type="entry name" value="WD40"/>
    <property type="match status" value="6"/>
</dbReference>
<dbReference type="PANTHER" id="PTHR14221:SF67">
    <property type="entry name" value="WD REPEAT-CONTAINING PROTEIN 44-LIKE"/>
    <property type="match status" value="1"/>
</dbReference>
<keyword evidence="5" id="KW-1185">Reference proteome</keyword>
<feature type="repeat" description="WD" evidence="3">
    <location>
        <begin position="452"/>
        <end position="485"/>
    </location>
</feature>
<feature type="compositionally biased region" description="Low complexity" evidence="4">
    <location>
        <begin position="367"/>
        <end position="382"/>
    </location>
</feature>
<feature type="compositionally biased region" description="Acidic residues" evidence="4">
    <location>
        <begin position="42"/>
        <end position="68"/>
    </location>
</feature>
<evidence type="ECO:0000256" key="4">
    <source>
        <dbReference type="SAM" id="MobiDB-lite"/>
    </source>
</evidence>
<dbReference type="InterPro" id="IPR001680">
    <property type="entry name" value="WD40_rpt"/>
</dbReference>
<reference evidence="6" key="1">
    <citation type="submission" date="2025-08" db="UniProtKB">
        <authorList>
            <consortium name="RefSeq"/>
        </authorList>
    </citation>
    <scope>IDENTIFICATION</scope>
</reference>
<proteinExistence type="predicted"/>
<name>A0A6I9QEE1_ELAGV</name>
<keyword evidence="2" id="KW-0677">Repeat</keyword>
<dbReference type="PANTHER" id="PTHR14221">
    <property type="entry name" value="WD REPEAT DOMAIN 44"/>
    <property type="match status" value="1"/>
</dbReference>
<dbReference type="InterPro" id="IPR036322">
    <property type="entry name" value="WD40_repeat_dom_sf"/>
</dbReference>
<dbReference type="Pfam" id="PF00400">
    <property type="entry name" value="WD40"/>
    <property type="match status" value="4"/>
</dbReference>
<feature type="region of interest" description="Disordered" evidence="4">
    <location>
        <begin position="499"/>
        <end position="537"/>
    </location>
</feature>
<dbReference type="RefSeq" id="XP_010907750.1">
    <property type="nucleotide sequence ID" value="XM_010909448.3"/>
</dbReference>
<protein>
    <submittedName>
        <fullName evidence="6">WD repeat-containing protein 44 isoform X1</fullName>
    </submittedName>
</protein>
<feature type="compositionally biased region" description="Low complexity" evidence="4">
    <location>
        <begin position="413"/>
        <end position="428"/>
    </location>
</feature>
<organism evidence="5 6">
    <name type="scientific">Elaeis guineensis var. tenera</name>
    <name type="common">Oil palm</name>
    <dbReference type="NCBI Taxonomy" id="51953"/>
    <lineage>
        <taxon>Eukaryota</taxon>
        <taxon>Viridiplantae</taxon>
        <taxon>Streptophyta</taxon>
        <taxon>Embryophyta</taxon>
        <taxon>Tracheophyta</taxon>
        <taxon>Spermatophyta</taxon>
        <taxon>Magnoliopsida</taxon>
        <taxon>Liliopsida</taxon>
        <taxon>Arecaceae</taxon>
        <taxon>Arecoideae</taxon>
        <taxon>Cocoseae</taxon>
        <taxon>Elaeidinae</taxon>
        <taxon>Elaeis</taxon>
    </lineage>
</organism>
<feature type="region of interest" description="Disordered" evidence="4">
    <location>
        <begin position="828"/>
        <end position="861"/>
    </location>
</feature>
<feature type="repeat" description="WD" evidence="3">
    <location>
        <begin position="600"/>
        <end position="634"/>
    </location>
</feature>
<feature type="compositionally biased region" description="Basic residues" evidence="4">
    <location>
        <begin position="527"/>
        <end position="536"/>
    </location>
</feature>
<dbReference type="FunCoup" id="A0A6I9QEE1">
    <property type="interactions" value="560"/>
</dbReference>
<dbReference type="PROSITE" id="PS00678">
    <property type="entry name" value="WD_REPEATS_1"/>
    <property type="match status" value="1"/>
</dbReference>
<feature type="region of interest" description="Disordered" evidence="4">
    <location>
        <begin position="408"/>
        <end position="430"/>
    </location>
</feature>
<evidence type="ECO:0000256" key="1">
    <source>
        <dbReference type="ARBA" id="ARBA00022574"/>
    </source>
</evidence>
<dbReference type="InterPro" id="IPR020472">
    <property type="entry name" value="WD40_PAC1"/>
</dbReference>
<gene>
    <name evidence="6" type="primary">LOC105034329</name>
</gene>
<dbReference type="InParanoid" id="A0A6I9QEE1"/>
<feature type="compositionally biased region" description="Basic and acidic residues" evidence="4">
    <location>
        <begin position="32"/>
        <end position="41"/>
    </location>
</feature>
<dbReference type="InterPro" id="IPR040324">
    <property type="entry name" value="WDR44/Dgr2"/>
</dbReference>
<dbReference type="SUPFAM" id="SSF50978">
    <property type="entry name" value="WD40 repeat-like"/>
    <property type="match status" value="1"/>
</dbReference>
<feature type="region of interest" description="Disordered" evidence="4">
    <location>
        <begin position="363"/>
        <end position="384"/>
    </location>
</feature>
<feature type="repeat" description="WD" evidence="3">
    <location>
        <begin position="560"/>
        <end position="600"/>
    </location>
</feature>
<keyword evidence="1 3" id="KW-0853">WD repeat</keyword>
<feature type="compositionally biased region" description="Polar residues" evidence="4">
    <location>
        <begin position="832"/>
        <end position="843"/>
    </location>
</feature>
<evidence type="ECO:0000313" key="5">
    <source>
        <dbReference type="Proteomes" id="UP000504607"/>
    </source>
</evidence>
<dbReference type="PROSITE" id="PS50294">
    <property type="entry name" value="WD_REPEATS_REGION"/>
    <property type="match status" value="3"/>
</dbReference>